<dbReference type="EMBL" id="FWXS01000003">
    <property type="protein sequence ID" value="SMC49025.1"/>
    <property type="molecule type" value="Genomic_DNA"/>
</dbReference>
<evidence type="ECO:0000313" key="1">
    <source>
        <dbReference type="EMBL" id="SMC49025.1"/>
    </source>
</evidence>
<proteinExistence type="predicted"/>
<organism evidence="1 2">
    <name type="scientific">Moheibacter sediminis</name>
    <dbReference type="NCBI Taxonomy" id="1434700"/>
    <lineage>
        <taxon>Bacteria</taxon>
        <taxon>Pseudomonadati</taxon>
        <taxon>Bacteroidota</taxon>
        <taxon>Flavobacteriia</taxon>
        <taxon>Flavobacteriales</taxon>
        <taxon>Weeksellaceae</taxon>
        <taxon>Moheibacter</taxon>
    </lineage>
</organism>
<dbReference type="PROSITE" id="PS51257">
    <property type="entry name" value="PROKAR_LIPOPROTEIN"/>
    <property type="match status" value="1"/>
</dbReference>
<reference evidence="1 2" key="1">
    <citation type="submission" date="2017-04" db="EMBL/GenBank/DDBJ databases">
        <authorList>
            <person name="Afonso C.L."/>
            <person name="Miller P.J."/>
            <person name="Scott M.A."/>
            <person name="Spackman E."/>
            <person name="Goraichik I."/>
            <person name="Dimitrov K.M."/>
            <person name="Suarez D.L."/>
            <person name="Swayne D.E."/>
        </authorList>
    </citation>
    <scope>NUCLEOTIDE SEQUENCE [LARGE SCALE GENOMIC DNA]</scope>
    <source>
        <strain evidence="1 2">CGMCC 1.12708</strain>
    </source>
</reference>
<accession>A0A1W1ZKF3</accession>
<name>A0A1W1ZKF3_9FLAO</name>
<dbReference type="OrthoDB" id="883394at2"/>
<dbReference type="Proteomes" id="UP000192393">
    <property type="component" value="Unassembled WGS sequence"/>
</dbReference>
<keyword evidence="2" id="KW-1185">Reference proteome</keyword>
<dbReference type="STRING" id="1434700.SAMN06296427_10339"/>
<sequence>MKTTLFIAFTLIICSCTNEFTVQKKNNESDKREGERIMDIYFDNILLDKENENLSLFGKEFYKVSSKEKLMKENEFIKNKLGKLLGKELKHWETAVVSGTSSNSEYLFIYEIKREKYNSVETFYLIKEALDSIKIHSYKIESEGLLTE</sequence>
<evidence type="ECO:0008006" key="3">
    <source>
        <dbReference type="Google" id="ProtNLM"/>
    </source>
</evidence>
<gene>
    <name evidence="1" type="ORF">SAMN06296427_10339</name>
</gene>
<protein>
    <recommendedName>
        <fullName evidence="3">Lipoprotein</fullName>
    </recommendedName>
</protein>
<dbReference type="RefSeq" id="WP_084016639.1">
    <property type="nucleotide sequence ID" value="NZ_FWXS01000003.1"/>
</dbReference>
<evidence type="ECO:0000313" key="2">
    <source>
        <dbReference type="Proteomes" id="UP000192393"/>
    </source>
</evidence>
<dbReference type="AlphaFoldDB" id="A0A1W1ZKF3"/>